<gene>
    <name evidence="1" type="ORF">GCM10011613_19460</name>
</gene>
<proteinExistence type="predicted"/>
<dbReference type="Proteomes" id="UP000619761">
    <property type="component" value="Unassembled WGS sequence"/>
</dbReference>
<comment type="caution">
    <text evidence="1">The sequence shown here is derived from an EMBL/GenBank/DDBJ whole genome shotgun (WGS) entry which is preliminary data.</text>
</comment>
<keyword evidence="2" id="KW-1185">Reference proteome</keyword>
<evidence type="ECO:0000313" key="1">
    <source>
        <dbReference type="EMBL" id="GGY74210.1"/>
    </source>
</evidence>
<protein>
    <submittedName>
        <fullName evidence="1">Uncharacterized protein</fullName>
    </submittedName>
</protein>
<organism evidence="1 2">
    <name type="scientific">Cellvibrio zantedeschiae</name>
    <dbReference type="NCBI Taxonomy" id="1237077"/>
    <lineage>
        <taxon>Bacteria</taxon>
        <taxon>Pseudomonadati</taxon>
        <taxon>Pseudomonadota</taxon>
        <taxon>Gammaproteobacteria</taxon>
        <taxon>Cellvibrionales</taxon>
        <taxon>Cellvibrionaceae</taxon>
        <taxon>Cellvibrio</taxon>
    </lineage>
</organism>
<sequence>MQINGYESQLRGNAEKCFQGSQRKAKTGKTAEFIEINEHVEPAFNDAMTT</sequence>
<name>A0ABQ3B5F7_9GAMM</name>
<evidence type="ECO:0000313" key="2">
    <source>
        <dbReference type="Proteomes" id="UP000619761"/>
    </source>
</evidence>
<reference evidence="2" key="1">
    <citation type="journal article" date="2019" name="Int. J. Syst. Evol. Microbiol.">
        <title>The Global Catalogue of Microorganisms (GCM) 10K type strain sequencing project: providing services to taxonomists for standard genome sequencing and annotation.</title>
        <authorList>
            <consortium name="The Broad Institute Genomics Platform"/>
            <consortium name="The Broad Institute Genome Sequencing Center for Infectious Disease"/>
            <person name="Wu L."/>
            <person name="Ma J."/>
        </authorList>
    </citation>
    <scope>NUCLEOTIDE SEQUENCE [LARGE SCALE GENOMIC DNA]</scope>
    <source>
        <strain evidence="2">KCTC 32239</strain>
    </source>
</reference>
<accession>A0ABQ3B5F7</accession>
<dbReference type="EMBL" id="BMYZ01000001">
    <property type="protein sequence ID" value="GGY74210.1"/>
    <property type="molecule type" value="Genomic_DNA"/>
</dbReference>